<accession>A0A2I1CIK3</accession>
<dbReference type="Proteomes" id="UP000234474">
    <property type="component" value="Unassembled WGS sequence"/>
</dbReference>
<sequence>MIKAGNVYWRVTDLAALRYRLPVEALPSSTGGMCTSTHICIVKIAVTVLELFRFCESQYFHSGYQSCILVGLNTNEYVSHSAFQKRLRAKFRKGKFFSKYKKPQCRISVVLNPVCTPNKIEKSAFPEKATIIPLAKTAYEYNVKISHKSPKSRG</sequence>
<comment type="caution">
    <text evidence="1">The sequence shown here is derived from an EMBL/GenBank/DDBJ whole genome shotgun (WGS) entry which is preliminary data.</text>
</comment>
<proteinExistence type="predicted"/>
<dbReference type="AlphaFoldDB" id="A0A2I1CIK3"/>
<evidence type="ECO:0000313" key="2">
    <source>
        <dbReference type="Proteomes" id="UP000234474"/>
    </source>
</evidence>
<protein>
    <submittedName>
        <fullName evidence="1">Uncharacterized protein</fullName>
    </submittedName>
</protein>
<dbReference type="RefSeq" id="XP_024686025.1">
    <property type="nucleotide sequence ID" value="XM_024821014.1"/>
</dbReference>
<gene>
    <name evidence="1" type="ORF">P174DRAFT_110252</name>
</gene>
<keyword evidence="2" id="KW-1185">Reference proteome</keyword>
<dbReference type="VEuPathDB" id="FungiDB:P174DRAFT_110252"/>
<reference evidence="2" key="1">
    <citation type="journal article" date="2018" name="Proc. Natl. Acad. Sci. U.S.A.">
        <title>Linking secondary metabolites to gene clusters through genome sequencing of six diverse Aspergillus species.</title>
        <authorList>
            <person name="Kaerboelling I."/>
            <person name="Vesth T.C."/>
            <person name="Frisvad J.C."/>
            <person name="Nybo J.L."/>
            <person name="Theobald S."/>
            <person name="Kuo A."/>
            <person name="Bowyer P."/>
            <person name="Matsuda Y."/>
            <person name="Mondo S."/>
            <person name="Lyhne E.K."/>
            <person name="Kogle M.E."/>
            <person name="Clum A."/>
            <person name="Lipzen A."/>
            <person name="Salamov A."/>
            <person name="Ngan C.Y."/>
            <person name="Daum C."/>
            <person name="Chiniquy J."/>
            <person name="Barry K."/>
            <person name="LaButti K."/>
            <person name="Haridas S."/>
            <person name="Simmons B.A."/>
            <person name="Magnuson J.K."/>
            <person name="Mortensen U.H."/>
            <person name="Larsen T.O."/>
            <person name="Grigoriev I.V."/>
            <person name="Baker S.E."/>
            <person name="Andersen M.R."/>
        </authorList>
    </citation>
    <scope>NUCLEOTIDE SEQUENCE [LARGE SCALE GENOMIC DNA]</scope>
    <source>
        <strain evidence="2">IBT 16806</strain>
    </source>
</reference>
<organism evidence="1 2">
    <name type="scientific">Aspergillus novofumigatus (strain IBT 16806)</name>
    <dbReference type="NCBI Taxonomy" id="1392255"/>
    <lineage>
        <taxon>Eukaryota</taxon>
        <taxon>Fungi</taxon>
        <taxon>Dikarya</taxon>
        <taxon>Ascomycota</taxon>
        <taxon>Pezizomycotina</taxon>
        <taxon>Eurotiomycetes</taxon>
        <taxon>Eurotiomycetidae</taxon>
        <taxon>Eurotiales</taxon>
        <taxon>Aspergillaceae</taxon>
        <taxon>Aspergillus</taxon>
        <taxon>Aspergillus subgen. Fumigati</taxon>
    </lineage>
</organism>
<dbReference type="EMBL" id="MSZS01000002">
    <property type="protein sequence ID" value="PKX97430.1"/>
    <property type="molecule type" value="Genomic_DNA"/>
</dbReference>
<evidence type="ECO:0000313" key="1">
    <source>
        <dbReference type="EMBL" id="PKX97430.1"/>
    </source>
</evidence>
<dbReference type="GeneID" id="36528340"/>
<name>A0A2I1CIK3_ASPN1</name>